<dbReference type="SUPFAM" id="SSF55469">
    <property type="entry name" value="FMN-dependent nitroreductase-like"/>
    <property type="match status" value="1"/>
</dbReference>
<sequence>MNLKTQFLDAMQFRHACKLFNEQKISKEDLRFILEAGRVSPSSFGAEQWKFIVVQNEVLKKEIEAASWGQKQVSTSSDLIVILARKDVRSSDVYTRAQLRRFGLAEEAFNGFMEIYKAWIDGRDDQTLELWSEKQCYIAAANMMSAAAFIGIDSCPIEGFDAAKVNAILGIDTAVFHTALLIPFGYRASEQRAKHRLSFDEVVEFRV</sequence>
<dbReference type="RefSeq" id="WP_205457825.1">
    <property type="nucleotide sequence ID" value="NZ_JAFHKK010000002.1"/>
</dbReference>
<protein>
    <submittedName>
        <fullName evidence="5">NAD(P)H-dependent oxidoreductase</fullName>
    </submittedName>
</protein>
<dbReference type="EMBL" id="JAFHKK010000002">
    <property type="protein sequence ID" value="MBN2963384.1"/>
    <property type="molecule type" value="Genomic_DNA"/>
</dbReference>
<reference evidence="5" key="2">
    <citation type="submission" date="2021-02" db="EMBL/GenBank/DDBJ databases">
        <authorList>
            <person name="Merkel A.Y."/>
        </authorList>
    </citation>
    <scope>NUCLEOTIDE SEQUENCE</scope>
    <source>
        <strain evidence="5">T05b</strain>
    </source>
</reference>
<dbReference type="PANTHER" id="PTHR43673">
    <property type="entry name" value="NAD(P)H NITROREDUCTASE YDGI-RELATED"/>
    <property type="match status" value="1"/>
</dbReference>
<name>A0ABS2WQ93_9BACT</name>
<evidence type="ECO:0000256" key="2">
    <source>
        <dbReference type="ARBA" id="ARBA00022857"/>
    </source>
</evidence>
<reference evidence="5" key="1">
    <citation type="submission" date="2021-02" db="EMBL/GenBank/DDBJ databases">
        <title>Sulfurospirillum tamanensis sp. nov.</title>
        <authorList>
            <person name="Frolova A."/>
            <person name="Merkel A."/>
            <person name="Slobodkin A."/>
        </authorList>
    </citation>
    <scope>NUCLEOTIDE SEQUENCE</scope>
    <source>
        <strain evidence="5">T05b</strain>
    </source>
</reference>
<dbReference type="Pfam" id="PF00881">
    <property type="entry name" value="Nitroreductase"/>
    <property type="match status" value="1"/>
</dbReference>
<dbReference type="InterPro" id="IPR033878">
    <property type="entry name" value="NfsB-like"/>
</dbReference>
<dbReference type="InterPro" id="IPR000415">
    <property type="entry name" value="Nitroreductase-like"/>
</dbReference>
<dbReference type="CDD" id="cd02149">
    <property type="entry name" value="NfsB-like"/>
    <property type="match status" value="1"/>
</dbReference>
<dbReference type="Proteomes" id="UP000703590">
    <property type="component" value="Unassembled WGS sequence"/>
</dbReference>
<accession>A0ABS2WQ93</accession>
<proteinExistence type="inferred from homology"/>
<evidence type="ECO:0000313" key="6">
    <source>
        <dbReference type="Proteomes" id="UP000703590"/>
    </source>
</evidence>
<feature type="domain" description="Nitroreductase" evidence="4">
    <location>
        <begin position="13"/>
        <end position="186"/>
    </location>
</feature>
<evidence type="ECO:0000259" key="4">
    <source>
        <dbReference type="Pfam" id="PF00881"/>
    </source>
</evidence>
<organism evidence="5 6">
    <name type="scientific">Sulfurospirillum tamanense</name>
    <dbReference type="NCBI Taxonomy" id="2813362"/>
    <lineage>
        <taxon>Bacteria</taxon>
        <taxon>Pseudomonadati</taxon>
        <taxon>Campylobacterota</taxon>
        <taxon>Epsilonproteobacteria</taxon>
        <taxon>Campylobacterales</taxon>
        <taxon>Sulfurospirillaceae</taxon>
        <taxon>Sulfurospirillum</taxon>
    </lineage>
</organism>
<dbReference type="InterPro" id="IPR029479">
    <property type="entry name" value="Nitroreductase"/>
</dbReference>
<keyword evidence="2" id="KW-0521">NADP</keyword>
<evidence type="ECO:0000313" key="5">
    <source>
        <dbReference type="EMBL" id="MBN2963384.1"/>
    </source>
</evidence>
<gene>
    <name evidence="5" type="ORF">JWV37_01195</name>
</gene>
<keyword evidence="3" id="KW-0560">Oxidoreductase</keyword>
<dbReference type="Gene3D" id="3.40.109.10">
    <property type="entry name" value="NADH Oxidase"/>
    <property type="match status" value="1"/>
</dbReference>
<keyword evidence="6" id="KW-1185">Reference proteome</keyword>
<dbReference type="PANTHER" id="PTHR43673:SF10">
    <property type="entry name" value="NADH DEHYDROGENASE_NAD(P)H NITROREDUCTASE XCC3605-RELATED"/>
    <property type="match status" value="1"/>
</dbReference>
<evidence type="ECO:0000256" key="1">
    <source>
        <dbReference type="ARBA" id="ARBA00007118"/>
    </source>
</evidence>
<comment type="similarity">
    <text evidence="1">Belongs to the nitroreductase family.</text>
</comment>
<evidence type="ECO:0000256" key="3">
    <source>
        <dbReference type="ARBA" id="ARBA00023002"/>
    </source>
</evidence>
<comment type="caution">
    <text evidence="5">The sequence shown here is derived from an EMBL/GenBank/DDBJ whole genome shotgun (WGS) entry which is preliminary data.</text>
</comment>